<keyword evidence="7" id="KW-0812">Transmembrane</keyword>
<dbReference type="Proteomes" id="UP000625711">
    <property type="component" value="Unassembled WGS sequence"/>
</dbReference>
<keyword evidence="10" id="KW-1185">Reference proteome</keyword>
<evidence type="ECO:0000256" key="3">
    <source>
        <dbReference type="ARBA" id="ARBA00023157"/>
    </source>
</evidence>
<gene>
    <name evidence="9" type="ORF">GWI33_002697</name>
</gene>
<reference evidence="9" key="1">
    <citation type="submission" date="2020-08" db="EMBL/GenBank/DDBJ databases">
        <title>Genome sequencing and assembly of the red palm weevil Rhynchophorus ferrugineus.</title>
        <authorList>
            <person name="Dias G.B."/>
            <person name="Bergman C.M."/>
            <person name="Manee M."/>
        </authorList>
    </citation>
    <scope>NUCLEOTIDE SEQUENCE</scope>
    <source>
        <strain evidence="9">AA-2017</strain>
        <tissue evidence="9">Whole larva</tissue>
    </source>
</reference>
<feature type="compositionally biased region" description="Polar residues" evidence="6">
    <location>
        <begin position="383"/>
        <end position="411"/>
    </location>
</feature>
<dbReference type="InterPro" id="IPR050350">
    <property type="entry name" value="Compl-Cell_Adhes-Reg"/>
</dbReference>
<proteinExistence type="predicted"/>
<dbReference type="InterPro" id="IPR035976">
    <property type="entry name" value="Sushi/SCR/CCP_sf"/>
</dbReference>
<dbReference type="OrthoDB" id="6127264at2759"/>
<dbReference type="PANTHER" id="PTHR19325">
    <property type="entry name" value="COMPLEMENT COMPONENT-RELATED SUSHI DOMAIN-CONTAINING"/>
    <property type="match status" value="1"/>
</dbReference>
<keyword evidence="4" id="KW-0325">Glycoprotein</keyword>
<evidence type="ECO:0000256" key="6">
    <source>
        <dbReference type="SAM" id="MobiDB-lite"/>
    </source>
</evidence>
<keyword evidence="2" id="KW-0677">Repeat</keyword>
<evidence type="ECO:0000256" key="4">
    <source>
        <dbReference type="ARBA" id="ARBA00023180"/>
    </source>
</evidence>
<dbReference type="EMBL" id="JAACXV010000175">
    <property type="protein sequence ID" value="KAF7282383.1"/>
    <property type="molecule type" value="Genomic_DNA"/>
</dbReference>
<evidence type="ECO:0000259" key="8">
    <source>
        <dbReference type="PROSITE" id="PS50923"/>
    </source>
</evidence>
<organism evidence="9 10">
    <name type="scientific">Rhynchophorus ferrugineus</name>
    <name type="common">Red palm weevil</name>
    <name type="synonym">Curculio ferrugineus</name>
    <dbReference type="NCBI Taxonomy" id="354439"/>
    <lineage>
        <taxon>Eukaryota</taxon>
        <taxon>Metazoa</taxon>
        <taxon>Ecdysozoa</taxon>
        <taxon>Arthropoda</taxon>
        <taxon>Hexapoda</taxon>
        <taxon>Insecta</taxon>
        <taxon>Pterygota</taxon>
        <taxon>Neoptera</taxon>
        <taxon>Endopterygota</taxon>
        <taxon>Coleoptera</taxon>
        <taxon>Polyphaga</taxon>
        <taxon>Cucujiformia</taxon>
        <taxon>Curculionidae</taxon>
        <taxon>Dryophthorinae</taxon>
        <taxon>Rhynchophorus</taxon>
    </lineage>
</organism>
<evidence type="ECO:0000256" key="5">
    <source>
        <dbReference type="PROSITE-ProRule" id="PRU00302"/>
    </source>
</evidence>
<dbReference type="PANTHER" id="PTHR19325:SF560">
    <property type="entry name" value="SUSHI, VON WILLEBRAND FACTOR TYPE A, EGF AND PENTRAXIN DOMAIN-CONTAINING PROTEIN 1"/>
    <property type="match status" value="1"/>
</dbReference>
<evidence type="ECO:0000256" key="1">
    <source>
        <dbReference type="ARBA" id="ARBA00022659"/>
    </source>
</evidence>
<evidence type="ECO:0000256" key="7">
    <source>
        <dbReference type="SAM" id="Phobius"/>
    </source>
</evidence>
<name>A0A834IRI0_RHYFE</name>
<sequence>MVSAPLTSLRHEHFPNLACASVPLLNPKLHPHLKIVSISTTTVEIGCDRNYQNALAPCQTSKFFCKNGKWIGVYPQCVEVHMCSPPPAIQYAEIIDRDYDKSYDSNGLSYFPISSQVTYECLKGYVMDGGRTITCQDNGCWEAMDMWPTCIRTKETYFVELDDLNAILISSATGAGVIGILLMACLLVAYKKRKALSRSVAMPPSVIPSTGTHPAEVVNDHAVLLQHPDRLALIAFADGVQNNQNTLPSYDEATRDRSTLIQVSRLQLHRPHWPSLAICRGSNRSRSSSNADAGHHVVRHGSFVSHTPSMRSGGESMGSTDTVTISEGSTNITLDTASSHSAVSQNPSCRGHCGSLASFDGCSIVNTEGVPLLEESELEDISGGTNEAENPIVSDNTSSKISTNSAPIMTN</sequence>
<dbReference type="Pfam" id="PF00084">
    <property type="entry name" value="Sushi"/>
    <property type="match status" value="1"/>
</dbReference>
<evidence type="ECO:0000256" key="2">
    <source>
        <dbReference type="ARBA" id="ARBA00022737"/>
    </source>
</evidence>
<dbReference type="CDD" id="cd00033">
    <property type="entry name" value="CCP"/>
    <property type="match status" value="1"/>
</dbReference>
<evidence type="ECO:0000313" key="10">
    <source>
        <dbReference type="Proteomes" id="UP000625711"/>
    </source>
</evidence>
<dbReference type="Gene3D" id="2.10.70.10">
    <property type="entry name" value="Complement Module, domain 1"/>
    <property type="match status" value="1"/>
</dbReference>
<feature type="domain" description="Sushi" evidence="8">
    <location>
        <begin position="81"/>
        <end position="152"/>
    </location>
</feature>
<dbReference type="PROSITE" id="PS50923">
    <property type="entry name" value="SUSHI"/>
    <property type="match status" value="1"/>
</dbReference>
<keyword evidence="7" id="KW-1133">Transmembrane helix</keyword>
<feature type="transmembrane region" description="Helical" evidence="7">
    <location>
        <begin position="166"/>
        <end position="190"/>
    </location>
</feature>
<accession>A0A834IRI0</accession>
<keyword evidence="1 5" id="KW-0768">Sushi</keyword>
<dbReference type="AlphaFoldDB" id="A0A834IRI0"/>
<protein>
    <recommendedName>
        <fullName evidence="8">Sushi domain-containing protein</fullName>
    </recommendedName>
</protein>
<comment type="caution">
    <text evidence="9">The sequence shown here is derived from an EMBL/GenBank/DDBJ whole genome shotgun (WGS) entry which is preliminary data.</text>
</comment>
<feature type="region of interest" description="Disordered" evidence="6">
    <location>
        <begin position="378"/>
        <end position="411"/>
    </location>
</feature>
<dbReference type="SUPFAM" id="SSF57535">
    <property type="entry name" value="Complement control module/SCR domain"/>
    <property type="match status" value="1"/>
</dbReference>
<dbReference type="SMART" id="SM00032">
    <property type="entry name" value="CCP"/>
    <property type="match status" value="1"/>
</dbReference>
<keyword evidence="3" id="KW-1015">Disulfide bond</keyword>
<dbReference type="InterPro" id="IPR000436">
    <property type="entry name" value="Sushi_SCR_CCP_dom"/>
</dbReference>
<keyword evidence="7" id="KW-0472">Membrane</keyword>
<comment type="caution">
    <text evidence="5">Lacks conserved residue(s) required for the propagation of feature annotation.</text>
</comment>
<evidence type="ECO:0000313" key="9">
    <source>
        <dbReference type="EMBL" id="KAF7282383.1"/>
    </source>
</evidence>